<dbReference type="InterPro" id="IPR001394">
    <property type="entry name" value="Peptidase_C19_UCH"/>
</dbReference>
<dbReference type="SUPFAM" id="SSF54001">
    <property type="entry name" value="Cysteine proteinases"/>
    <property type="match status" value="1"/>
</dbReference>
<reference evidence="2 3" key="1">
    <citation type="submission" date="2015-09" db="EMBL/GenBank/DDBJ databases">
        <title>Trachymyrmex cornetzi WGS genome.</title>
        <authorList>
            <person name="Nygaard S."/>
            <person name="Hu H."/>
            <person name="Boomsma J."/>
            <person name="Zhang G."/>
        </authorList>
    </citation>
    <scope>NUCLEOTIDE SEQUENCE [LARGE SCALE GENOMIC DNA]</scope>
    <source>
        <strain evidence="2">Tcor2-1</strain>
        <tissue evidence="2">Whole body</tissue>
    </source>
</reference>
<organism evidence="2 3">
    <name type="scientific">Trachymyrmex cornetzi</name>
    <dbReference type="NCBI Taxonomy" id="471704"/>
    <lineage>
        <taxon>Eukaryota</taxon>
        <taxon>Metazoa</taxon>
        <taxon>Ecdysozoa</taxon>
        <taxon>Arthropoda</taxon>
        <taxon>Hexapoda</taxon>
        <taxon>Insecta</taxon>
        <taxon>Pterygota</taxon>
        <taxon>Neoptera</taxon>
        <taxon>Endopterygota</taxon>
        <taxon>Hymenoptera</taxon>
        <taxon>Apocrita</taxon>
        <taxon>Aculeata</taxon>
        <taxon>Formicoidea</taxon>
        <taxon>Formicidae</taxon>
        <taxon>Myrmicinae</taxon>
        <taxon>Trachymyrmex</taxon>
    </lineage>
</organism>
<keyword evidence="3" id="KW-1185">Reference proteome</keyword>
<accession>A0A151IZQ1</accession>
<feature type="non-terminal residue" evidence="2">
    <location>
        <position position="1"/>
    </location>
</feature>
<dbReference type="Gene3D" id="3.90.70.10">
    <property type="entry name" value="Cysteine proteinases"/>
    <property type="match status" value="1"/>
</dbReference>
<dbReference type="GO" id="GO:0016579">
    <property type="term" value="P:protein deubiquitination"/>
    <property type="evidence" value="ECO:0007669"/>
    <property type="project" value="InterPro"/>
</dbReference>
<gene>
    <name evidence="2" type="ORF">ALC57_13209</name>
</gene>
<feature type="domain" description="Peptidase C19 ubiquitin carboxyl-terminal hydrolase" evidence="1">
    <location>
        <begin position="181"/>
        <end position="289"/>
    </location>
</feature>
<proteinExistence type="predicted"/>
<name>A0A151IZQ1_9HYME</name>
<dbReference type="InterPro" id="IPR038765">
    <property type="entry name" value="Papain-like_cys_pep_sf"/>
</dbReference>
<evidence type="ECO:0000259" key="1">
    <source>
        <dbReference type="Pfam" id="PF00443"/>
    </source>
</evidence>
<evidence type="ECO:0000313" key="3">
    <source>
        <dbReference type="Proteomes" id="UP000078492"/>
    </source>
</evidence>
<protein>
    <recommendedName>
        <fullName evidence="1">Peptidase C19 ubiquitin carboxyl-terminal hydrolase domain-containing protein</fullName>
    </recommendedName>
</protein>
<dbReference type="GO" id="GO:0004843">
    <property type="term" value="F:cysteine-type deubiquitinase activity"/>
    <property type="evidence" value="ECO:0007669"/>
    <property type="project" value="InterPro"/>
</dbReference>
<dbReference type="AlphaFoldDB" id="A0A151IZQ1"/>
<dbReference type="Proteomes" id="UP000078492">
    <property type="component" value="Unassembled WGS sequence"/>
</dbReference>
<sequence length="292" mass="33972">RCTTKYYKKIKGRKRQKLTCNFKISIFHGTWFERAHTDIVKICRFIAYFVMIRVPRHQFIMSELQLNNNTVKGHDLDRILKRQKPIGGNGKIVEIDEAKIGKRKYNTGRIIRGQWIIGGIERKIKNLIQNIPLWTGIMRPYFKSDSITERLQPSINVDIILHKGLQYIQESINDVVSTKQKCPKCDNPCHINEEYGPHIIIDVSVLSDPNYIKNIGLQSQAFPLQSIAKYIVMGNKKYILGGVINFLGNARHYTALIHTNVKWYEYDDLRSKRVEVSSTYKVVPHVLLYVIE</sequence>
<dbReference type="Pfam" id="PF00443">
    <property type="entry name" value="UCH"/>
    <property type="match status" value="1"/>
</dbReference>
<dbReference type="EMBL" id="KQ980678">
    <property type="protein sequence ID" value="KYN14575.1"/>
    <property type="molecule type" value="Genomic_DNA"/>
</dbReference>
<evidence type="ECO:0000313" key="2">
    <source>
        <dbReference type="EMBL" id="KYN14575.1"/>
    </source>
</evidence>